<organism evidence="3 4">
    <name type="scientific">Streptomyces yokosukanensis</name>
    <dbReference type="NCBI Taxonomy" id="67386"/>
    <lineage>
        <taxon>Bacteria</taxon>
        <taxon>Bacillati</taxon>
        <taxon>Actinomycetota</taxon>
        <taxon>Actinomycetes</taxon>
        <taxon>Kitasatosporales</taxon>
        <taxon>Streptomycetaceae</taxon>
        <taxon>Streptomyces</taxon>
    </lineage>
</organism>
<accession>A0A101PDD8</accession>
<evidence type="ECO:0000259" key="2">
    <source>
        <dbReference type="Pfam" id="PF01471"/>
    </source>
</evidence>
<evidence type="ECO:0000313" key="3">
    <source>
        <dbReference type="EMBL" id="KUN09396.1"/>
    </source>
</evidence>
<evidence type="ECO:0000256" key="1">
    <source>
        <dbReference type="SAM" id="SignalP"/>
    </source>
</evidence>
<dbReference type="AlphaFoldDB" id="A0A101PDD8"/>
<sequence>MNRMRVAAVSAVAAISVGLLATPALAQSDTGAHPAGTPYNCYYTAAEPQLSIGDGHGPNASDTTTLAVKEAQCELNSVMNRHVTVDGWFGSGTRRAVVDFQHYCAGITDDGIIGPNTWSKLDYWWGNGKDCRY</sequence>
<reference evidence="3 4" key="1">
    <citation type="submission" date="2015-10" db="EMBL/GenBank/DDBJ databases">
        <title>Draft genome sequence of Streptomyces yokosukanensis DSM 40224, type strain for the species Streptomyces yokosukanensis.</title>
        <authorList>
            <person name="Ruckert C."/>
            <person name="Winkler A."/>
            <person name="Kalinowski J."/>
            <person name="Kampfer P."/>
            <person name="Glaeser S."/>
        </authorList>
    </citation>
    <scope>NUCLEOTIDE SEQUENCE [LARGE SCALE GENOMIC DNA]</scope>
    <source>
        <strain evidence="3 4">DSM 40224</strain>
    </source>
</reference>
<feature type="chain" id="PRO_5007102574" description="Peptidoglycan binding-like domain-containing protein" evidence="1">
    <location>
        <begin position="27"/>
        <end position="133"/>
    </location>
</feature>
<feature type="domain" description="Peptidoglycan binding-like" evidence="2">
    <location>
        <begin position="67"/>
        <end position="121"/>
    </location>
</feature>
<comment type="caution">
    <text evidence="3">The sequence shown here is derived from an EMBL/GenBank/DDBJ whole genome shotgun (WGS) entry which is preliminary data.</text>
</comment>
<dbReference type="Pfam" id="PF01471">
    <property type="entry name" value="PG_binding_1"/>
    <property type="match status" value="1"/>
</dbReference>
<gene>
    <name evidence="3" type="ORF">AQI95_06205</name>
</gene>
<keyword evidence="1" id="KW-0732">Signal</keyword>
<keyword evidence="4" id="KW-1185">Reference proteome</keyword>
<dbReference type="Gene3D" id="1.10.101.10">
    <property type="entry name" value="PGBD-like superfamily/PGBD"/>
    <property type="match status" value="1"/>
</dbReference>
<dbReference type="InterPro" id="IPR036366">
    <property type="entry name" value="PGBDSf"/>
</dbReference>
<evidence type="ECO:0000313" key="4">
    <source>
        <dbReference type="Proteomes" id="UP000053127"/>
    </source>
</evidence>
<dbReference type="InterPro" id="IPR002477">
    <property type="entry name" value="Peptidoglycan-bd-like"/>
</dbReference>
<feature type="signal peptide" evidence="1">
    <location>
        <begin position="1"/>
        <end position="26"/>
    </location>
</feature>
<protein>
    <recommendedName>
        <fullName evidence="2">Peptidoglycan binding-like domain-containing protein</fullName>
    </recommendedName>
</protein>
<proteinExistence type="predicted"/>
<name>A0A101PDD8_9ACTN</name>
<dbReference type="Proteomes" id="UP000053127">
    <property type="component" value="Unassembled WGS sequence"/>
</dbReference>
<dbReference type="EMBL" id="LMWN01000006">
    <property type="protein sequence ID" value="KUN09396.1"/>
    <property type="molecule type" value="Genomic_DNA"/>
</dbReference>
<dbReference type="InterPro" id="IPR036365">
    <property type="entry name" value="PGBD-like_sf"/>
</dbReference>
<dbReference type="SUPFAM" id="SSF47090">
    <property type="entry name" value="PGBD-like"/>
    <property type="match status" value="1"/>
</dbReference>
<dbReference type="STRING" id="67386.AQI95_06205"/>